<evidence type="ECO:0000313" key="3">
    <source>
        <dbReference type="Proteomes" id="UP000762676"/>
    </source>
</evidence>
<protein>
    <recommendedName>
        <fullName evidence="4">C-type lectin domain-containing protein</fullName>
    </recommendedName>
</protein>
<evidence type="ECO:0008006" key="4">
    <source>
        <dbReference type="Google" id="ProtNLM"/>
    </source>
</evidence>
<dbReference type="Proteomes" id="UP000762676">
    <property type="component" value="Unassembled WGS sequence"/>
</dbReference>
<accession>A0AAV4I0V1</accession>
<name>A0AAV4I0V1_9GAST</name>
<dbReference type="InterPro" id="IPR016187">
    <property type="entry name" value="CTDL_fold"/>
</dbReference>
<keyword evidence="1" id="KW-1133">Transmembrane helix</keyword>
<keyword evidence="1" id="KW-0812">Transmembrane</keyword>
<dbReference type="AlphaFoldDB" id="A0AAV4I0V1"/>
<dbReference type="EMBL" id="BMAT01005910">
    <property type="protein sequence ID" value="GFS02331.1"/>
    <property type="molecule type" value="Genomic_DNA"/>
</dbReference>
<keyword evidence="3" id="KW-1185">Reference proteome</keyword>
<sequence length="149" mass="16382">MALSGPSTCVTVNSTVYFVFVLISVCSAAFDFLILDTRDNATNGNKICKTRGYDGLAVVNTPESFAYLLKITEEKRKIGKGVNIGFYLEINTKTFKWYDGSAPSSDMPWLFKNTTPTTSKPHGRVHFSGRISMETGKASVHTACSNCKF</sequence>
<proteinExistence type="predicted"/>
<gene>
    <name evidence="2" type="ORF">ElyMa_002862100</name>
</gene>
<evidence type="ECO:0000256" key="1">
    <source>
        <dbReference type="SAM" id="Phobius"/>
    </source>
</evidence>
<keyword evidence="1" id="KW-0472">Membrane</keyword>
<dbReference type="CDD" id="cd00037">
    <property type="entry name" value="CLECT"/>
    <property type="match status" value="1"/>
</dbReference>
<dbReference type="InterPro" id="IPR016186">
    <property type="entry name" value="C-type_lectin-like/link_sf"/>
</dbReference>
<comment type="caution">
    <text evidence="2">The sequence shown here is derived from an EMBL/GenBank/DDBJ whole genome shotgun (WGS) entry which is preliminary data.</text>
</comment>
<evidence type="ECO:0000313" key="2">
    <source>
        <dbReference type="EMBL" id="GFS02331.1"/>
    </source>
</evidence>
<dbReference type="SUPFAM" id="SSF56436">
    <property type="entry name" value="C-type lectin-like"/>
    <property type="match status" value="1"/>
</dbReference>
<organism evidence="2 3">
    <name type="scientific">Elysia marginata</name>
    <dbReference type="NCBI Taxonomy" id="1093978"/>
    <lineage>
        <taxon>Eukaryota</taxon>
        <taxon>Metazoa</taxon>
        <taxon>Spiralia</taxon>
        <taxon>Lophotrochozoa</taxon>
        <taxon>Mollusca</taxon>
        <taxon>Gastropoda</taxon>
        <taxon>Heterobranchia</taxon>
        <taxon>Euthyneura</taxon>
        <taxon>Panpulmonata</taxon>
        <taxon>Sacoglossa</taxon>
        <taxon>Placobranchoidea</taxon>
        <taxon>Plakobranchidae</taxon>
        <taxon>Elysia</taxon>
    </lineage>
</organism>
<feature type="transmembrane region" description="Helical" evidence="1">
    <location>
        <begin position="15"/>
        <end position="35"/>
    </location>
</feature>
<dbReference type="Gene3D" id="3.10.100.10">
    <property type="entry name" value="Mannose-Binding Protein A, subunit A"/>
    <property type="match status" value="1"/>
</dbReference>
<reference evidence="2 3" key="1">
    <citation type="journal article" date="2021" name="Elife">
        <title>Chloroplast acquisition without the gene transfer in kleptoplastic sea slugs, Plakobranchus ocellatus.</title>
        <authorList>
            <person name="Maeda T."/>
            <person name="Takahashi S."/>
            <person name="Yoshida T."/>
            <person name="Shimamura S."/>
            <person name="Takaki Y."/>
            <person name="Nagai Y."/>
            <person name="Toyoda A."/>
            <person name="Suzuki Y."/>
            <person name="Arimoto A."/>
            <person name="Ishii H."/>
            <person name="Satoh N."/>
            <person name="Nishiyama T."/>
            <person name="Hasebe M."/>
            <person name="Maruyama T."/>
            <person name="Minagawa J."/>
            <person name="Obokata J."/>
            <person name="Shigenobu S."/>
        </authorList>
    </citation>
    <scope>NUCLEOTIDE SEQUENCE [LARGE SCALE GENOMIC DNA]</scope>
</reference>